<keyword evidence="2" id="KW-0378">Hydrolase</keyword>
<evidence type="ECO:0000256" key="2">
    <source>
        <dbReference type="ARBA" id="ARBA00022801"/>
    </source>
</evidence>
<evidence type="ECO:0000256" key="3">
    <source>
        <dbReference type="PIRSR" id="PIRSR605502-1"/>
    </source>
</evidence>
<name>B0MGY3_ANACD</name>
<dbReference type="STRING" id="411490.ANACAC_03220"/>
<dbReference type="GO" id="GO:0046872">
    <property type="term" value="F:metal ion binding"/>
    <property type="evidence" value="ECO:0007669"/>
    <property type="project" value="UniProtKB-KW"/>
</dbReference>
<sequence>MYEKEIDFMEKQYLYNKIKGTLVAAGMGDAMGAPSEAWSRDEIIKNYGGPITDFIDPSLNLYVKDNLMGEVTDDTSQMYEMALAVIKSKGNFTVNDAANALIEWSEKYPKYYPRNAGPTTRYLIEDLKSGKDPVELGKTGGTYDRGTSNGAAMRIAPAGLLFPGNLEKTIEVAITMTKPSHGTQHGYSGACAIACGISNALMEDSDLYSIVKACLYGAKRGEEIGREEARIAPGFAVYEKIVKSIEIALTSDHMDEAMERLERSVGNDGSIQSSAACAIGLFLASSGDVLKTIIGGANIGGDTDTIACIAGMLAGAYTGFEGIDSDKFEVFKKANTGFDFDKVSEELTDLAHNNYLNAK</sequence>
<protein>
    <submittedName>
        <fullName evidence="4">ADP-ribosylglycohydrolase</fullName>
    </submittedName>
</protein>
<dbReference type="InterPro" id="IPR005502">
    <property type="entry name" value="Ribosyl_crysJ1"/>
</dbReference>
<proteinExistence type="inferred from homology"/>
<comment type="cofactor">
    <cofactor evidence="3">
        <name>Mg(2+)</name>
        <dbReference type="ChEBI" id="CHEBI:18420"/>
    </cofactor>
    <text evidence="3">Binds 2 magnesium ions per subunit.</text>
</comment>
<feature type="binding site" evidence="3">
    <location>
        <position position="304"/>
    </location>
    <ligand>
        <name>Mg(2+)</name>
        <dbReference type="ChEBI" id="CHEBI:18420"/>
        <label>2</label>
    </ligand>
</feature>
<keyword evidence="3" id="KW-0460">Magnesium</keyword>
<dbReference type="GO" id="GO:0016787">
    <property type="term" value="F:hydrolase activity"/>
    <property type="evidence" value="ECO:0007669"/>
    <property type="project" value="UniProtKB-KW"/>
</dbReference>
<evidence type="ECO:0000256" key="1">
    <source>
        <dbReference type="ARBA" id="ARBA00010702"/>
    </source>
</evidence>
<feature type="binding site" evidence="3">
    <location>
        <position position="302"/>
    </location>
    <ligand>
        <name>Mg(2+)</name>
        <dbReference type="ChEBI" id="CHEBI:18420"/>
        <label>2</label>
    </ligand>
</feature>
<evidence type="ECO:0000313" key="4">
    <source>
        <dbReference type="EMBL" id="EDR96597.1"/>
    </source>
</evidence>
<dbReference type="SUPFAM" id="SSF101478">
    <property type="entry name" value="ADP-ribosylglycohydrolase"/>
    <property type="match status" value="1"/>
</dbReference>
<dbReference type="HOGENOM" id="CLU_024566_3_0_9"/>
<reference evidence="4" key="2">
    <citation type="submission" date="2013-11" db="EMBL/GenBank/DDBJ databases">
        <title>Draft genome sequence of Anaerostipes caccae (DSM 14662).</title>
        <authorList>
            <person name="Sudarsanam P."/>
            <person name="Ley R."/>
            <person name="Guruge J."/>
            <person name="Turnbaugh P.J."/>
            <person name="Mahowald M."/>
            <person name="Liep D."/>
            <person name="Gordon J."/>
        </authorList>
    </citation>
    <scope>NUCLEOTIDE SEQUENCE</scope>
    <source>
        <strain evidence="4">DSM 14662</strain>
    </source>
</reference>
<feature type="binding site" evidence="3">
    <location>
        <position position="305"/>
    </location>
    <ligand>
        <name>Mg(2+)</name>
        <dbReference type="ChEBI" id="CHEBI:18420"/>
        <label>2</label>
    </ligand>
</feature>
<feature type="binding site" evidence="3">
    <location>
        <position position="73"/>
    </location>
    <ligand>
        <name>Mg(2+)</name>
        <dbReference type="ChEBI" id="CHEBI:18420"/>
        <label>1</label>
    </ligand>
</feature>
<keyword evidence="3" id="KW-0479">Metal-binding</keyword>
<dbReference type="Proteomes" id="UP000004935">
    <property type="component" value="Unassembled WGS sequence"/>
</dbReference>
<accession>B0MGY3</accession>
<dbReference type="InterPro" id="IPR050792">
    <property type="entry name" value="ADP-ribosylglycohydrolase"/>
</dbReference>
<reference evidence="4" key="1">
    <citation type="submission" date="2007-11" db="EMBL/GenBank/DDBJ databases">
        <authorList>
            <person name="Fulton L."/>
            <person name="Clifton S."/>
            <person name="Fulton B."/>
            <person name="Xu J."/>
            <person name="Minx P."/>
            <person name="Pepin K.H."/>
            <person name="Johnson M."/>
            <person name="Thiruvilangam P."/>
            <person name="Bhonagiri V."/>
            <person name="Nash W.E."/>
            <person name="Mardis E.R."/>
            <person name="Wilson R.K."/>
        </authorList>
    </citation>
    <scope>NUCLEOTIDE SEQUENCE [LARGE SCALE GENOMIC DNA]</scope>
    <source>
        <strain evidence="4">DSM 14662</strain>
    </source>
</reference>
<dbReference type="eggNOG" id="COG1397">
    <property type="taxonomic scope" value="Bacteria"/>
</dbReference>
<organism evidence="4 5">
    <name type="scientific">Anaerostipes caccae (strain DSM 14662 / CCUG 47493 / JCM 13470 / NCIMB 13811 / L1-92)</name>
    <dbReference type="NCBI Taxonomy" id="411490"/>
    <lineage>
        <taxon>Bacteria</taxon>
        <taxon>Bacillati</taxon>
        <taxon>Bacillota</taxon>
        <taxon>Clostridia</taxon>
        <taxon>Lachnospirales</taxon>
        <taxon>Lachnospiraceae</taxon>
        <taxon>Anaerostipes</taxon>
    </lineage>
</organism>
<feature type="binding site" evidence="3">
    <location>
        <position position="72"/>
    </location>
    <ligand>
        <name>Mg(2+)</name>
        <dbReference type="ChEBI" id="CHEBI:18420"/>
        <label>1</label>
    </ligand>
</feature>
<dbReference type="Pfam" id="PF03747">
    <property type="entry name" value="ADP_ribosyl_GH"/>
    <property type="match status" value="1"/>
</dbReference>
<comment type="caution">
    <text evidence="4">The sequence shown here is derived from an EMBL/GenBank/DDBJ whole genome shotgun (WGS) entry which is preliminary data.</text>
</comment>
<keyword evidence="5" id="KW-1185">Reference proteome</keyword>
<dbReference type="PANTHER" id="PTHR16222:SF24">
    <property type="entry name" value="ADP-RIBOSYLHYDROLASE ARH3"/>
    <property type="match status" value="1"/>
</dbReference>
<dbReference type="InterPro" id="IPR036705">
    <property type="entry name" value="Ribosyl_crysJ1_sf"/>
</dbReference>
<dbReference type="PANTHER" id="PTHR16222">
    <property type="entry name" value="ADP-RIBOSYLGLYCOHYDROLASE"/>
    <property type="match status" value="1"/>
</dbReference>
<feature type="binding site" evidence="3">
    <location>
        <position position="74"/>
    </location>
    <ligand>
        <name>Mg(2+)</name>
        <dbReference type="ChEBI" id="CHEBI:18420"/>
        <label>1</label>
    </ligand>
</feature>
<dbReference type="Gene3D" id="1.10.4080.10">
    <property type="entry name" value="ADP-ribosylation/Crystallin J1"/>
    <property type="match status" value="1"/>
</dbReference>
<comment type="similarity">
    <text evidence="1">Belongs to the ADP-ribosylglycohydrolase family.</text>
</comment>
<dbReference type="EMBL" id="ABAX03000024">
    <property type="protein sequence ID" value="EDR96597.1"/>
    <property type="molecule type" value="Genomic_DNA"/>
</dbReference>
<gene>
    <name evidence="4" type="ORF">ANACAC_03220</name>
</gene>
<dbReference type="AlphaFoldDB" id="B0MGY3"/>
<evidence type="ECO:0000313" key="5">
    <source>
        <dbReference type="Proteomes" id="UP000004935"/>
    </source>
</evidence>